<sequence>MTTFRPSAPILLVLSTLALAGCAATGTTSAVEPPPTPVGSAHWKAPPKGYLPEGAAPDAMKIVAPPPAVDSPEAAAERANFEATRALKDTPRWTRAVRDADLSGKEGFRSYACAAGVKIGPETTPTLAKMLMRLIDDARPVYNPAKDFYARKRPASGNDAPICVPRESWIDTNGSYPSGHSLIGYSWALILAELVPDRATEITTRGREFGDSRVVCGVHWPSDVEAGRTLAAALVARLHAEPSFTADLATAKAEVEAARKQGAPEHCPTAP</sequence>
<proteinExistence type="inferred from homology"/>
<dbReference type="Pfam" id="PF01569">
    <property type="entry name" value="PAP2"/>
    <property type="match status" value="1"/>
</dbReference>
<name>A0A2D2ATC4_9CAUL</name>
<organism evidence="4 5">
    <name type="scientific">Caulobacter mirabilis</name>
    <dbReference type="NCBI Taxonomy" id="69666"/>
    <lineage>
        <taxon>Bacteria</taxon>
        <taxon>Pseudomonadati</taxon>
        <taxon>Pseudomonadota</taxon>
        <taxon>Alphaproteobacteria</taxon>
        <taxon>Caulobacterales</taxon>
        <taxon>Caulobacteraceae</taxon>
        <taxon>Caulobacter</taxon>
    </lineage>
</organism>
<dbReference type="GO" id="GO:0003993">
    <property type="term" value="F:acid phosphatase activity"/>
    <property type="evidence" value="ECO:0007669"/>
    <property type="project" value="UniProtKB-EC"/>
</dbReference>
<dbReference type="PROSITE" id="PS51257">
    <property type="entry name" value="PROKAR_LIPOPROTEIN"/>
    <property type="match status" value="1"/>
</dbReference>
<keyword evidence="5" id="KW-1185">Reference proteome</keyword>
<dbReference type="GO" id="GO:0030288">
    <property type="term" value="C:outer membrane-bounded periplasmic space"/>
    <property type="evidence" value="ECO:0007669"/>
    <property type="project" value="InterPro"/>
</dbReference>
<keyword evidence="2" id="KW-0732">Signal</keyword>
<gene>
    <name evidence="4" type="ORF">CSW64_01895</name>
</gene>
<dbReference type="EC" id="3.1.3.2" evidence="1"/>
<dbReference type="Gene3D" id="1.20.144.10">
    <property type="entry name" value="Phosphatidic acid phosphatase type 2/haloperoxidase"/>
    <property type="match status" value="1"/>
</dbReference>
<reference evidence="4 5" key="1">
    <citation type="submission" date="2017-10" db="EMBL/GenBank/DDBJ databases">
        <title>Genome sequence of Caulobacter mirabilis FWC38.</title>
        <authorList>
            <person name="Fiebig A."/>
            <person name="Crosson S."/>
        </authorList>
    </citation>
    <scope>NUCLEOTIDE SEQUENCE [LARGE SCALE GENOMIC DNA]</scope>
    <source>
        <strain evidence="4 5">FWC 38</strain>
    </source>
</reference>
<evidence type="ECO:0000313" key="5">
    <source>
        <dbReference type="Proteomes" id="UP000228945"/>
    </source>
</evidence>
<dbReference type="InterPro" id="IPR036938">
    <property type="entry name" value="PAP2/HPO_sf"/>
</dbReference>
<feature type="signal peptide" evidence="2">
    <location>
        <begin position="1"/>
        <end position="20"/>
    </location>
</feature>
<comment type="similarity">
    <text evidence="1">Belongs to the class A bacterial acid phosphatase family.</text>
</comment>
<feature type="domain" description="Phosphatidic acid phosphatase type 2/haloperoxidase" evidence="3">
    <location>
        <begin position="126"/>
        <end position="239"/>
    </location>
</feature>
<dbReference type="KEGG" id="cmb:CSW64_01895"/>
<dbReference type="SUPFAM" id="SSF48317">
    <property type="entry name" value="Acid phosphatase/Vanadium-dependent haloperoxidase"/>
    <property type="match status" value="1"/>
</dbReference>
<dbReference type="RefSeq" id="WP_099620506.1">
    <property type="nucleotide sequence ID" value="NZ_CP024201.1"/>
</dbReference>
<dbReference type="InterPro" id="IPR001011">
    <property type="entry name" value="Acid_Pase_classA_bac"/>
</dbReference>
<evidence type="ECO:0000256" key="1">
    <source>
        <dbReference type="PIRNR" id="PIRNR000897"/>
    </source>
</evidence>
<dbReference type="EMBL" id="CP024201">
    <property type="protein sequence ID" value="ATQ41249.1"/>
    <property type="molecule type" value="Genomic_DNA"/>
</dbReference>
<protein>
    <recommendedName>
        <fullName evidence="1">Acid phosphatase</fullName>
        <ecNumber evidence="1">3.1.3.2</ecNumber>
    </recommendedName>
</protein>
<keyword evidence="1" id="KW-0378">Hydrolase</keyword>
<dbReference type="PRINTS" id="PR00483">
    <property type="entry name" value="BACPHPHTASE"/>
</dbReference>
<evidence type="ECO:0000313" key="4">
    <source>
        <dbReference type="EMBL" id="ATQ41249.1"/>
    </source>
</evidence>
<dbReference type="PIRSF" id="PIRSF000897">
    <property type="entry name" value="Acid_Ptase_ClsA"/>
    <property type="match status" value="1"/>
</dbReference>
<dbReference type="AlphaFoldDB" id="A0A2D2ATC4"/>
<evidence type="ECO:0000256" key="2">
    <source>
        <dbReference type="SAM" id="SignalP"/>
    </source>
</evidence>
<dbReference type="InterPro" id="IPR000326">
    <property type="entry name" value="PAP2/HPO"/>
</dbReference>
<accession>A0A2D2ATC4</accession>
<comment type="catalytic activity">
    <reaction evidence="1">
        <text>a phosphate monoester + H2O = an alcohol + phosphate</text>
        <dbReference type="Rhea" id="RHEA:15017"/>
        <dbReference type="ChEBI" id="CHEBI:15377"/>
        <dbReference type="ChEBI" id="CHEBI:30879"/>
        <dbReference type="ChEBI" id="CHEBI:43474"/>
        <dbReference type="ChEBI" id="CHEBI:67140"/>
        <dbReference type="EC" id="3.1.3.2"/>
    </reaction>
</comment>
<evidence type="ECO:0000259" key="3">
    <source>
        <dbReference type="SMART" id="SM00014"/>
    </source>
</evidence>
<dbReference type="SMART" id="SM00014">
    <property type="entry name" value="acidPPc"/>
    <property type="match status" value="1"/>
</dbReference>
<dbReference type="Proteomes" id="UP000228945">
    <property type="component" value="Chromosome"/>
</dbReference>
<dbReference type="OrthoDB" id="9805301at2"/>
<dbReference type="CDD" id="cd03397">
    <property type="entry name" value="PAP2_acid_phosphatase"/>
    <property type="match status" value="1"/>
</dbReference>
<feature type="chain" id="PRO_5013864264" description="Acid phosphatase" evidence="2">
    <location>
        <begin position="21"/>
        <end position="271"/>
    </location>
</feature>